<name>A0ABY7ES27_MYAAR</name>
<protein>
    <submittedName>
        <fullName evidence="1">Uncharacterized protein</fullName>
    </submittedName>
</protein>
<organism evidence="1 2">
    <name type="scientific">Mya arenaria</name>
    <name type="common">Soft-shell clam</name>
    <dbReference type="NCBI Taxonomy" id="6604"/>
    <lineage>
        <taxon>Eukaryota</taxon>
        <taxon>Metazoa</taxon>
        <taxon>Spiralia</taxon>
        <taxon>Lophotrochozoa</taxon>
        <taxon>Mollusca</taxon>
        <taxon>Bivalvia</taxon>
        <taxon>Autobranchia</taxon>
        <taxon>Heteroconchia</taxon>
        <taxon>Euheterodonta</taxon>
        <taxon>Imparidentia</taxon>
        <taxon>Neoheterodontei</taxon>
        <taxon>Myida</taxon>
        <taxon>Myoidea</taxon>
        <taxon>Myidae</taxon>
        <taxon>Mya</taxon>
    </lineage>
</organism>
<dbReference type="EMBL" id="CP111019">
    <property type="protein sequence ID" value="WAR11611.1"/>
    <property type="molecule type" value="Genomic_DNA"/>
</dbReference>
<sequence>MEKRHCLGIRQCLGPLWWGNICPDIIKGNAIDYMHCVLLVLWFDPKFSAMPFSMSSVVSLVDTRIKPLYFIKCHLSNIKEHSSHWKASEYRAWLFYYFIPLLYGVIRTDFFHHYLLHINIITKQLEYAEDMIIEFCGMYASLYGDQHMSANIHQLLYLGDTVQQLGPLWVYSCFSFESVNGKLVNLFHGTQNPVISIANAISSMLKIPALSDKLNVGSPAYNFFTKLTGVNHHLKVTETIFNGGIKLSNLDVKFFNVVGQCVGLAVGKCYLFQRLFNGTLFHCNMYHTHY</sequence>
<accession>A0ABY7ES27</accession>
<gene>
    <name evidence="1" type="ORF">MAR_025791</name>
</gene>
<dbReference type="PANTHER" id="PTHR46579">
    <property type="entry name" value="F5/8 TYPE C DOMAIN-CONTAINING PROTEIN-RELATED"/>
    <property type="match status" value="1"/>
</dbReference>
<evidence type="ECO:0000313" key="2">
    <source>
        <dbReference type="Proteomes" id="UP001164746"/>
    </source>
</evidence>
<keyword evidence="2" id="KW-1185">Reference proteome</keyword>
<dbReference type="Proteomes" id="UP001164746">
    <property type="component" value="Chromosome 8"/>
</dbReference>
<evidence type="ECO:0000313" key="1">
    <source>
        <dbReference type="EMBL" id="WAR11611.1"/>
    </source>
</evidence>
<proteinExistence type="predicted"/>
<dbReference type="PANTHER" id="PTHR46579:SF1">
    <property type="entry name" value="F5_8 TYPE C DOMAIN-CONTAINING PROTEIN"/>
    <property type="match status" value="1"/>
</dbReference>
<reference evidence="1" key="1">
    <citation type="submission" date="2022-11" db="EMBL/GenBank/DDBJ databases">
        <title>Centuries of genome instability and evolution in soft-shell clam transmissible cancer (bioRxiv).</title>
        <authorList>
            <person name="Hart S.F.M."/>
            <person name="Yonemitsu M.A."/>
            <person name="Giersch R.M."/>
            <person name="Beal B.F."/>
            <person name="Arriagada G."/>
            <person name="Davis B.W."/>
            <person name="Ostrander E.A."/>
            <person name="Goff S.P."/>
            <person name="Metzger M.J."/>
        </authorList>
    </citation>
    <scope>NUCLEOTIDE SEQUENCE</scope>
    <source>
        <strain evidence="1">MELC-2E11</strain>
        <tissue evidence="1">Siphon/mantle</tissue>
    </source>
</reference>